<reference evidence="2" key="1">
    <citation type="journal article" date="2011" name="Nature">
        <title>Genome sequence and analysis of the tuber crop potato.</title>
        <authorList>
            <consortium name="The Potato Genome Sequencing Consortium"/>
        </authorList>
    </citation>
    <scope>NUCLEOTIDE SEQUENCE [LARGE SCALE GENOMIC DNA]</scope>
    <source>
        <strain evidence="2">cv. DM1-3 516 R44</strain>
    </source>
</reference>
<protein>
    <submittedName>
        <fullName evidence="1">Uncharacterized protein</fullName>
    </submittedName>
</protein>
<dbReference type="AlphaFoldDB" id="M1DSW7"/>
<keyword evidence="2" id="KW-1185">Reference proteome</keyword>
<name>M1DSW7_SOLTU</name>
<accession>M1DSW7</accession>
<organism evidence="1 2">
    <name type="scientific">Solanum tuberosum</name>
    <name type="common">Potato</name>
    <dbReference type="NCBI Taxonomy" id="4113"/>
    <lineage>
        <taxon>Eukaryota</taxon>
        <taxon>Viridiplantae</taxon>
        <taxon>Streptophyta</taxon>
        <taxon>Embryophyta</taxon>
        <taxon>Tracheophyta</taxon>
        <taxon>Spermatophyta</taxon>
        <taxon>Magnoliopsida</taxon>
        <taxon>eudicotyledons</taxon>
        <taxon>Gunneridae</taxon>
        <taxon>Pentapetalae</taxon>
        <taxon>asterids</taxon>
        <taxon>lamiids</taxon>
        <taxon>Solanales</taxon>
        <taxon>Solanaceae</taxon>
        <taxon>Solanoideae</taxon>
        <taxon>Solaneae</taxon>
        <taxon>Solanum</taxon>
    </lineage>
</organism>
<dbReference type="Gramene" id="PGSC0003DMT400093873">
    <property type="protein sequence ID" value="PGSC0003DMT400093873"/>
    <property type="gene ID" value="PGSC0003DMG400043444"/>
</dbReference>
<dbReference type="HOGENOM" id="CLU_2137930_0_0_1"/>
<reference evidence="1" key="2">
    <citation type="submission" date="2015-06" db="UniProtKB">
        <authorList>
            <consortium name="EnsemblPlants"/>
        </authorList>
    </citation>
    <scope>IDENTIFICATION</scope>
    <source>
        <strain evidence="1">DM1-3 516 R44</strain>
    </source>
</reference>
<sequence>MDGTDRPSINGWSVLVNRHSRLGVTWGVDPRTRATVRGSGHGSTLRQFSRGFSGEGCRCEPRTTSKGRGSPSGPWVATVGYTCNFWKSALRSIKIDKQLIDTIDKIIVTINMI</sequence>
<dbReference type="Proteomes" id="UP000011115">
    <property type="component" value="Unassembled WGS sequence"/>
</dbReference>
<dbReference type="PaxDb" id="4113-PGSC0003DMT400093873"/>
<evidence type="ECO:0000313" key="2">
    <source>
        <dbReference type="Proteomes" id="UP000011115"/>
    </source>
</evidence>
<proteinExistence type="predicted"/>
<dbReference type="EnsemblPlants" id="PGSC0003DMT400093873">
    <property type="protein sequence ID" value="PGSC0003DMT400093873"/>
    <property type="gene ID" value="PGSC0003DMG400043444"/>
</dbReference>
<evidence type="ECO:0000313" key="1">
    <source>
        <dbReference type="EnsemblPlants" id="PGSC0003DMT400093873"/>
    </source>
</evidence>
<dbReference type="InParanoid" id="M1DSW7"/>